<reference evidence="2" key="1">
    <citation type="thesis" date="2021" institute="BYU ScholarsArchive" country="Provo, UT, USA">
        <title>Applications of and Algorithms for Genome Assembly and Genomic Analyses with an Emphasis on Marine Teleosts.</title>
        <authorList>
            <person name="Pickett B.D."/>
        </authorList>
    </citation>
    <scope>NUCLEOTIDE SEQUENCE</scope>
    <source>
        <strain evidence="2">HI-2016</strain>
    </source>
</reference>
<protein>
    <submittedName>
        <fullName evidence="2">Uncharacterized protein</fullName>
    </submittedName>
</protein>
<evidence type="ECO:0000313" key="2">
    <source>
        <dbReference type="EMBL" id="KAG9347542.1"/>
    </source>
</evidence>
<organism evidence="2 3">
    <name type="scientific">Albula glossodonta</name>
    <name type="common">roundjaw bonefish</name>
    <dbReference type="NCBI Taxonomy" id="121402"/>
    <lineage>
        <taxon>Eukaryota</taxon>
        <taxon>Metazoa</taxon>
        <taxon>Chordata</taxon>
        <taxon>Craniata</taxon>
        <taxon>Vertebrata</taxon>
        <taxon>Euteleostomi</taxon>
        <taxon>Actinopterygii</taxon>
        <taxon>Neopterygii</taxon>
        <taxon>Teleostei</taxon>
        <taxon>Albuliformes</taxon>
        <taxon>Albulidae</taxon>
        <taxon>Albula</taxon>
    </lineage>
</organism>
<dbReference type="Proteomes" id="UP000824540">
    <property type="component" value="Unassembled WGS sequence"/>
</dbReference>
<sequence length="99" mass="10783">MNSWASKSQLGLDESAGKSPTGPASPEEHTGRRCHQALQGALFDLLDEEVPLILRCLAVLGTNNTGWPVEIEHVHQLLLLAFQLLNLGLQLSIDGLQLF</sequence>
<dbReference type="EMBL" id="JAFBMS010000013">
    <property type="protein sequence ID" value="KAG9347542.1"/>
    <property type="molecule type" value="Genomic_DNA"/>
</dbReference>
<evidence type="ECO:0000313" key="3">
    <source>
        <dbReference type="Proteomes" id="UP000824540"/>
    </source>
</evidence>
<gene>
    <name evidence="2" type="ORF">JZ751_005110</name>
</gene>
<feature type="region of interest" description="Disordered" evidence="1">
    <location>
        <begin position="1"/>
        <end position="33"/>
    </location>
</feature>
<keyword evidence="3" id="KW-1185">Reference proteome</keyword>
<proteinExistence type="predicted"/>
<name>A0A8T2PD27_9TELE</name>
<evidence type="ECO:0000256" key="1">
    <source>
        <dbReference type="SAM" id="MobiDB-lite"/>
    </source>
</evidence>
<dbReference type="AlphaFoldDB" id="A0A8T2PD27"/>
<comment type="caution">
    <text evidence="2">The sequence shown here is derived from an EMBL/GenBank/DDBJ whole genome shotgun (WGS) entry which is preliminary data.</text>
</comment>
<accession>A0A8T2PD27</accession>